<dbReference type="Pfam" id="PF00652">
    <property type="entry name" value="Ricin_B_lectin"/>
    <property type="match status" value="1"/>
</dbReference>
<protein>
    <recommendedName>
        <fullName evidence="2">Ricin B lectin domain-containing protein</fullName>
    </recommendedName>
</protein>
<dbReference type="PROSITE" id="PS50231">
    <property type="entry name" value="RICIN_B_LECTIN"/>
    <property type="match status" value="1"/>
</dbReference>
<dbReference type="PANTHER" id="PTHR47791">
    <property type="entry name" value="MEIOTICALLY UP-REGULATED GENE 191 PROTEIN"/>
    <property type="match status" value="1"/>
</dbReference>
<reference evidence="4" key="1">
    <citation type="journal article" date="2019" name="Int. J. Syst. Evol. Microbiol.">
        <title>The Global Catalogue of Microorganisms (GCM) 10K type strain sequencing project: providing services to taxonomists for standard genome sequencing and annotation.</title>
        <authorList>
            <consortium name="The Broad Institute Genomics Platform"/>
            <consortium name="The Broad Institute Genome Sequencing Center for Infectious Disease"/>
            <person name="Wu L."/>
            <person name="Ma J."/>
        </authorList>
    </citation>
    <scope>NUCLEOTIDE SEQUENCE [LARGE SCALE GENOMIC DNA]</scope>
    <source>
        <strain evidence="4">JCM 16014</strain>
    </source>
</reference>
<feature type="domain" description="Ricin B lectin" evidence="2">
    <location>
        <begin position="366"/>
        <end position="491"/>
    </location>
</feature>
<dbReference type="InterPro" id="IPR005198">
    <property type="entry name" value="Glyco_hydro_76"/>
</dbReference>
<keyword evidence="1" id="KW-0732">Signal</keyword>
<keyword evidence="4" id="KW-1185">Reference proteome</keyword>
<name>A0ABP5EY81_9ACTN</name>
<dbReference type="Proteomes" id="UP001500751">
    <property type="component" value="Unassembled WGS sequence"/>
</dbReference>
<dbReference type="InterPro" id="IPR053169">
    <property type="entry name" value="MUG_Protein"/>
</dbReference>
<evidence type="ECO:0000313" key="3">
    <source>
        <dbReference type="EMBL" id="GAA2011507.1"/>
    </source>
</evidence>
<feature type="signal peptide" evidence="1">
    <location>
        <begin position="1"/>
        <end position="23"/>
    </location>
</feature>
<dbReference type="CDD" id="cd23451">
    <property type="entry name" value="beta-trefoil_Ricin_laminarinase"/>
    <property type="match status" value="1"/>
</dbReference>
<dbReference type="Pfam" id="PF03663">
    <property type="entry name" value="Glyco_hydro_76"/>
    <property type="match status" value="1"/>
</dbReference>
<accession>A0ABP5EY81</accession>
<dbReference type="InterPro" id="IPR000772">
    <property type="entry name" value="Ricin_B_lectin"/>
</dbReference>
<gene>
    <name evidence="3" type="ORF">GCM10009839_02000</name>
</gene>
<evidence type="ECO:0000313" key="4">
    <source>
        <dbReference type="Proteomes" id="UP001500751"/>
    </source>
</evidence>
<evidence type="ECO:0000256" key="1">
    <source>
        <dbReference type="SAM" id="SignalP"/>
    </source>
</evidence>
<organism evidence="3 4">
    <name type="scientific">Catenulispora yoronensis</name>
    <dbReference type="NCBI Taxonomy" id="450799"/>
    <lineage>
        <taxon>Bacteria</taxon>
        <taxon>Bacillati</taxon>
        <taxon>Actinomycetota</taxon>
        <taxon>Actinomycetes</taxon>
        <taxon>Catenulisporales</taxon>
        <taxon>Catenulisporaceae</taxon>
        <taxon>Catenulispora</taxon>
    </lineage>
</organism>
<dbReference type="SMART" id="SM00458">
    <property type="entry name" value="RICIN"/>
    <property type="match status" value="1"/>
</dbReference>
<dbReference type="Gene3D" id="1.50.10.20">
    <property type="match status" value="1"/>
</dbReference>
<feature type="chain" id="PRO_5046256427" description="Ricin B lectin domain-containing protein" evidence="1">
    <location>
        <begin position="24"/>
        <end position="491"/>
    </location>
</feature>
<dbReference type="SUPFAM" id="SSF50370">
    <property type="entry name" value="Ricin B-like lectins"/>
    <property type="match status" value="1"/>
</dbReference>
<dbReference type="EMBL" id="BAAAQN010000001">
    <property type="protein sequence ID" value="GAA2011507.1"/>
    <property type="molecule type" value="Genomic_DNA"/>
</dbReference>
<dbReference type="PANTHER" id="PTHR47791:SF1">
    <property type="entry name" value="ENDO MANNANASE, GH76 FAMILY (EUROFUNG)"/>
    <property type="match status" value="1"/>
</dbReference>
<evidence type="ECO:0000259" key="2">
    <source>
        <dbReference type="SMART" id="SM00458"/>
    </source>
</evidence>
<sequence>MFRTRTRRLTAVLVALVSGLAFAIGVVGGGSAAAAQSPAPAASSPAAASGAKVLMAGYNSGTGLIGTDGWWTSAVALSTIMTYQQTTGDTSYSYAIAGAFNANKGSNFENAYMDDTGWWGLAWVQAYDLTGNTAYLQMAQTDAAYIHNYWDSSCGGGVYWSTAKSYKNAIPNELFLDLTAALHNRIPGDSTYLGWANAEWSWFNGSGLINGSHLINDGLNSGCQNNGQTVWTYNQGVVLAGLAELSRATGNTGLLSTAATLAGASTAHFNQNGIVVEPCEPNCGADGPSFKGVYVRGLRTLATVAGTTAYDGYLQAQANSIIAHDTNSAGQLGLSWAGPIQGLTSGAQASAEAALVAALGGSAPPTGPITSALAGKCVDDDHQSTANGTAIQLWSCNGSVAQQFTVNSNGSLSVLGKCLDVISGGTANGVKVQLYDCNGTGAQVWSARSDGSLLNPQSGRCLDDPASSTTDGTRLEIWDCNGGANQRWTLP</sequence>
<dbReference type="RefSeq" id="WP_344663526.1">
    <property type="nucleotide sequence ID" value="NZ_BAAAQN010000001.1"/>
</dbReference>
<dbReference type="InterPro" id="IPR035992">
    <property type="entry name" value="Ricin_B-like_lectins"/>
</dbReference>
<comment type="caution">
    <text evidence="3">The sequence shown here is derived from an EMBL/GenBank/DDBJ whole genome shotgun (WGS) entry which is preliminary data.</text>
</comment>
<dbReference type="InterPro" id="IPR008928">
    <property type="entry name" value="6-hairpin_glycosidase_sf"/>
</dbReference>
<dbReference type="SUPFAM" id="SSF48208">
    <property type="entry name" value="Six-hairpin glycosidases"/>
    <property type="match status" value="1"/>
</dbReference>
<proteinExistence type="predicted"/>
<dbReference type="Gene3D" id="2.80.10.50">
    <property type="match status" value="2"/>
</dbReference>